<accession>A0A1B6GPU3</accession>
<dbReference type="HAMAP" id="MF_01152">
    <property type="entry name" value="DnaJ"/>
    <property type="match status" value="1"/>
</dbReference>
<keyword evidence="5 9" id="KW-0862">Zinc</keyword>
<dbReference type="PRINTS" id="PR00625">
    <property type="entry name" value="JDOMAIN"/>
</dbReference>
<proteinExistence type="inferred from homology"/>
<evidence type="ECO:0000256" key="3">
    <source>
        <dbReference type="ARBA" id="ARBA00022737"/>
    </source>
</evidence>
<evidence type="ECO:0000256" key="6">
    <source>
        <dbReference type="ARBA" id="ARBA00023186"/>
    </source>
</evidence>
<evidence type="ECO:0000256" key="1">
    <source>
        <dbReference type="ARBA" id="ARBA00022481"/>
    </source>
</evidence>
<dbReference type="Gene3D" id="2.10.230.10">
    <property type="entry name" value="Heat shock protein DnaJ, cysteine-rich domain"/>
    <property type="match status" value="1"/>
</dbReference>
<feature type="domain" description="CR-type" evidence="12">
    <location>
        <begin position="127"/>
        <end position="211"/>
    </location>
</feature>
<evidence type="ECO:0000256" key="9">
    <source>
        <dbReference type="PROSITE-ProRule" id="PRU00546"/>
    </source>
</evidence>
<dbReference type="SMART" id="SM00271">
    <property type="entry name" value="DnaJ"/>
    <property type="match status" value="1"/>
</dbReference>
<dbReference type="SUPFAM" id="SSF57938">
    <property type="entry name" value="DnaJ/Hsp40 cysteine-rich domain"/>
    <property type="match status" value="1"/>
</dbReference>
<dbReference type="CDD" id="cd10719">
    <property type="entry name" value="DnaJ_zf"/>
    <property type="match status" value="1"/>
</dbReference>
<keyword evidence="7" id="KW-0449">Lipoprotein</keyword>
<dbReference type="InterPro" id="IPR036869">
    <property type="entry name" value="J_dom_sf"/>
</dbReference>
<evidence type="ECO:0000256" key="2">
    <source>
        <dbReference type="ARBA" id="ARBA00022723"/>
    </source>
</evidence>
<dbReference type="SUPFAM" id="SSF49493">
    <property type="entry name" value="HSP40/DnaJ peptide-binding domain"/>
    <property type="match status" value="2"/>
</dbReference>
<dbReference type="Gene3D" id="2.60.260.20">
    <property type="entry name" value="Urease metallochaperone UreE, N-terminal domain"/>
    <property type="match status" value="2"/>
</dbReference>
<gene>
    <name evidence="13" type="ORF">g.19852</name>
</gene>
<evidence type="ECO:0000256" key="8">
    <source>
        <dbReference type="ARBA" id="ARBA00023289"/>
    </source>
</evidence>
<dbReference type="InterPro" id="IPR008971">
    <property type="entry name" value="HSP40/DnaJ_pept-bd"/>
</dbReference>
<dbReference type="GO" id="GO:0009408">
    <property type="term" value="P:response to heat"/>
    <property type="evidence" value="ECO:0007669"/>
    <property type="project" value="InterPro"/>
</dbReference>
<dbReference type="Gene3D" id="1.10.287.110">
    <property type="entry name" value="DnaJ domain"/>
    <property type="match status" value="1"/>
</dbReference>
<dbReference type="AlphaFoldDB" id="A0A1B6GPU3"/>
<reference evidence="13" key="1">
    <citation type="submission" date="2015-11" db="EMBL/GenBank/DDBJ databases">
        <title>De novo transcriptome assembly of four potential Pierce s Disease insect vectors from Arizona vineyards.</title>
        <authorList>
            <person name="Tassone E.E."/>
        </authorList>
    </citation>
    <scope>NUCLEOTIDE SEQUENCE</scope>
</reference>
<dbReference type="CDD" id="cd10747">
    <property type="entry name" value="DnaJ_C"/>
    <property type="match status" value="1"/>
</dbReference>
<evidence type="ECO:0000259" key="11">
    <source>
        <dbReference type="PROSITE" id="PS50076"/>
    </source>
</evidence>
<evidence type="ECO:0000256" key="10">
    <source>
        <dbReference type="SAM" id="MobiDB-lite"/>
    </source>
</evidence>
<keyword evidence="6" id="KW-0143">Chaperone</keyword>
<feature type="compositionally biased region" description="Basic and acidic residues" evidence="10">
    <location>
        <begin position="376"/>
        <end position="388"/>
    </location>
</feature>
<feature type="compositionally biased region" description="Acidic residues" evidence="10">
    <location>
        <begin position="364"/>
        <end position="375"/>
    </location>
</feature>
<dbReference type="GO" id="GO:0006457">
    <property type="term" value="P:protein folding"/>
    <property type="evidence" value="ECO:0007669"/>
    <property type="project" value="InterPro"/>
</dbReference>
<dbReference type="InterPro" id="IPR036410">
    <property type="entry name" value="HSP_DnaJ_Cys-rich_dom_sf"/>
</dbReference>
<dbReference type="InterPro" id="IPR012724">
    <property type="entry name" value="DnaJ"/>
</dbReference>
<dbReference type="InterPro" id="IPR001623">
    <property type="entry name" value="DnaJ_domain"/>
</dbReference>
<dbReference type="GO" id="GO:0005524">
    <property type="term" value="F:ATP binding"/>
    <property type="evidence" value="ECO:0007669"/>
    <property type="project" value="InterPro"/>
</dbReference>
<evidence type="ECO:0000256" key="4">
    <source>
        <dbReference type="ARBA" id="ARBA00022771"/>
    </source>
</evidence>
<dbReference type="Pfam" id="PF01556">
    <property type="entry name" value="DnaJ_C"/>
    <property type="match status" value="1"/>
</dbReference>
<dbReference type="SUPFAM" id="SSF46565">
    <property type="entry name" value="Chaperone J-domain"/>
    <property type="match status" value="1"/>
</dbReference>
<dbReference type="FunFam" id="2.60.260.20:FF:000003">
    <property type="entry name" value="DnaJ subfamily A member 2"/>
    <property type="match status" value="1"/>
</dbReference>
<evidence type="ECO:0000256" key="5">
    <source>
        <dbReference type="ARBA" id="ARBA00022833"/>
    </source>
</evidence>
<dbReference type="EMBL" id="GECZ01005328">
    <property type="protein sequence ID" value="JAS64441.1"/>
    <property type="molecule type" value="Transcribed_RNA"/>
</dbReference>
<dbReference type="PROSITE" id="PS00636">
    <property type="entry name" value="DNAJ_1"/>
    <property type="match status" value="1"/>
</dbReference>
<sequence length="406" mass="44915">MADTKLYDVLGVDRTASDSEIRKAYRKLAKECHPDKNPEAGDKFKEISYAYDVLSDPKKKATYDRFGLKGIQEGGRSEHSFGHDDFLSHIMRGGGLFGGGFAGMRSARRGEDTIHTLKVSLEDLYNGKLAKLQLSKNVICTLCNGRGSKSGQSHKCRTCHGFGVKVSYRQLGPGMSQQVQSRCLDCAGEGEVVSEKDRCGSCSGKKVLNQTKILEVNVDKGMREGQKIYFRGEGDQQPGLDAGDVIIVLQLKCHEKFQRSGDDLVMTHTLSLTEALCGFSLVVKHLDGRDLLVNHPAGQIVKPGTIKGIAGEGMPHYKNPFEKGNLYIKFDVTFPDNHFTSETNLRELESLLPPRPQVTLPPMEDVEEVDLQEYDPNERRNDGARGEAYDDDEMPFTGPGLQCAHQ</sequence>
<dbReference type="InterPro" id="IPR018253">
    <property type="entry name" value="DnaJ_domain_CS"/>
</dbReference>
<dbReference type="GO" id="GO:0051082">
    <property type="term" value="F:unfolded protein binding"/>
    <property type="evidence" value="ECO:0007669"/>
    <property type="project" value="InterPro"/>
</dbReference>
<organism evidence="13">
    <name type="scientific">Cuerna arida</name>
    <dbReference type="NCBI Taxonomy" id="1464854"/>
    <lineage>
        <taxon>Eukaryota</taxon>
        <taxon>Metazoa</taxon>
        <taxon>Ecdysozoa</taxon>
        <taxon>Arthropoda</taxon>
        <taxon>Hexapoda</taxon>
        <taxon>Insecta</taxon>
        <taxon>Pterygota</taxon>
        <taxon>Neoptera</taxon>
        <taxon>Paraneoptera</taxon>
        <taxon>Hemiptera</taxon>
        <taxon>Auchenorrhyncha</taxon>
        <taxon>Membracoidea</taxon>
        <taxon>Cicadellidae</taxon>
        <taxon>Cicadellinae</taxon>
        <taxon>Proconiini</taxon>
        <taxon>Cuerna</taxon>
    </lineage>
</organism>
<dbReference type="InterPro" id="IPR044713">
    <property type="entry name" value="DNJA1/2-like"/>
</dbReference>
<keyword evidence="8" id="KW-0636">Prenylation</keyword>
<dbReference type="PROSITE" id="PS50076">
    <property type="entry name" value="DNAJ_2"/>
    <property type="match status" value="1"/>
</dbReference>
<dbReference type="GO" id="GO:0008270">
    <property type="term" value="F:zinc ion binding"/>
    <property type="evidence" value="ECO:0007669"/>
    <property type="project" value="UniProtKB-KW"/>
</dbReference>
<dbReference type="Pfam" id="PF00684">
    <property type="entry name" value="DnaJ_CXXCXGXG"/>
    <property type="match status" value="1"/>
</dbReference>
<feature type="region of interest" description="Disordered" evidence="10">
    <location>
        <begin position="352"/>
        <end position="406"/>
    </location>
</feature>
<keyword evidence="3" id="KW-0677">Repeat</keyword>
<keyword evidence="2 9" id="KW-0479">Metal-binding</keyword>
<feature type="domain" description="J" evidence="11">
    <location>
        <begin position="5"/>
        <end position="67"/>
    </location>
</feature>
<dbReference type="PROSITE" id="PS51188">
    <property type="entry name" value="ZF_CR"/>
    <property type="match status" value="1"/>
</dbReference>
<evidence type="ECO:0000313" key="13">
    <source>
        <dbReference type="EMBL" id="JAS64441.1"/>
    </source>
</evidence>
<dbReference type="CDD" id="cd06257">
    <property type="entry name" value="DnaJ"/>
    <property type="match status" value="1"/>
</dbReference>
<keyword evidence="1" id="KW-0488">Methylation</keyword>
<evidence type="ECO:0000256" key="7">
    <source>
        <dbReference type="ARBA" id="ARBA00023288"/>
    </source>
</evidence>
<dbReference type="FunFam" id="2.10.230.10:FF:000001">
    <property type="entry name" value="DnaJ subfamily A member 2"/>
    <property type="match status" value="1"/>
</dbReference>
<name>A0A1B6GPU3_9HEMI</name>
<dbReference type="InterPro" id="IPR001305">
    <property type="entry name" value="HSP_DnaJ_Cys-rich_dom"/>
</dbReference>
<feature type="zinc finger region" description="CR-type" evidence="9">
    <location>
        <begin position="127"/>
        <end position="211"/>
    </location>
</feature>
<dbReference type="PANTHER" id="PTHR43888">
    <property type="entry name" value="DNAJ-LIKE-2, ISOFORM A-RELATED"/>
    <property type="match status" value="1"/>
</dbReference>
<dbReference type="Pfam" id="PF00226">
    <property type="entry name" value="DnaJ"/>
    <property type="match status" value="1"/>
</dbReference>
<dbReference type="GO" id="GO:0030544">
    <property type="term" value="F:Hsp70 protein binding"/>
    <property type="evidence" value="ECO:0007669"/>
    <property type="project" value="InterPro"/>
</dbReference>
<evidence type="ECO:0000259" key="12">
    <source>
        <dbReference type="PROSITE" id="PS51188"/>
    </source>
</evidence>
<keyword evidence="4 9" id="KW-0863">Zinc-finger</keyword>
<dbReference type="FunFam" id="1.10.287.110:FF:000016">
    <property type="entry name" value="DnaJ (Hsp40) homolog, subfamily A, member 2"/>
    <property type="match status" value="1"/>
</dbReference>
<dbReference type="InterPro" id="IPR002939">
    <property type="entry name" value="DnaJ_C"/>
</dbReference>
<protein>
    <submittedName>
        <fullName evidence="13">Uncharacterized protein</fullName>
    </submittedName>
</protein>